<evidence type="ECO:0000313" key="3">
    <source>
        <dbReference type="EMBL" id="KUJ81010.1"/>
    </source>
</evidence>
<dbReference type="GO" id="GO:0009103">
    <property type="term" value="P:lipopolysaccharide biosynthetic process"/>
    <property type="evidence" value="ECO:0007669"/>
    <property type="project" value="TreeGrafter"/>
</dbReference>
<comment type="caution">
    <text evidence="3">The sequence shown here is derived from an EMBL/GenBank/DDBJ whole genome shotgun (WGS) entry which is preliminary data.</text>
</comment>
<dbReference type="Pfam" id="PF00534">
    <property type="entry name" value="Glycos_transf_1"/>
    <property type="match status" value="1"/>
</dbReference>
<keyword evidence="4" id="KW-1185">Reference proteome</keyword>
<reference evidence="4" key="1">
    <citation type="submission" date="2015-12" db="EMBL/GenBank/DDBJ databases">
        <authorList>
            <person name="Zhang G."/>
            <person name="Stingl U."/>
        </authorList>
    </citation>
    <scope>NUCLEOTIDE SEQUENCE [LARGE SCALE GENOMIC DNA]</scope>
    <source>
        <strain evidence="4">ZGT108</strain>
    </source>
</reference>
<sequence>MTEAVFAIPGDKDRRTGGFIYEATVLRLLNEIGCETQHLELPDSFPEPTRQDMAATIKALCAVPETRPIILDGLVFGSIDPDGLAQVKAPIIAMIHHPLGLETGLTAERAAFLMLNEAAALRHASRVVVPSPETARVLVQSFDAKPDLIAIAAPGFDRPKVNRQPVQPPLVLSVGLLARRKGHDILLEALAGIRDVPWQAVIVGKEHDKPTANDLYEQARVLDLDTRVRFAGELDQDSLNRLFNAASVFALATRYEGYGMVLSEAMLFGLPILSCNVGAVPETVGNAGILVPPDDPDAFGAKLRFLLEDAGARKRQADLSLEKSSSLPTWYDTAANFAWLIRSLQPPGHL</sequence>
<dbReference type="AlphaFoldDB" id="A0A0X3U5X7"/>
<dbReference type="CDD" id="cd03801">
    <property type="entry name" value="GT4_PimA-like"/>
    <property type="match status" value="1"/>
</dbReference>
<dbReference type="GO" id="GO:0016757">
    <property type="term" value="F:glycosyltransferase activity"/>
    <property type="evidence" value="ECO:0007669"/>
    <property type="project" value="InterPro"/>
</dbReference>
<dbReference type="STRING" id="1685378.AVO44_03815"/>
<evidence type="ECO:0000256" key="1">
    <source>
        <dbReference type="ARBA" id="ARBA00022679"/>
    </source>
</evidence>
<dbReference type="PANTHER" id="PTHR46401:SF2">
    <property type="entry name" value="GLYCOSYLTRANSFERASE WBBK-RELATED"/>
    <property type="match status" value="1"/>
</dbReference>
<accession>A0A0X3U5X7</accession>
<organism evidence="3 4">
    <name type="scientific">Ruegeria profundi</name>
    <dbReference type="NCBI Taxonomy" id="1685378"/>
    <lineage>
        <taxon>Bacteria</taxon>
        <taxon>Pseudomonadati</taxon>
        <taxon>Pseudomonadota</taxon>
        <taxon>Alphaproteobacteria</taxon>
        <taxon>Rhodobacterales</taxon>
        <taxon>Roseobacteraceae</taxon>
        <taxon>Ruegeria</taxon>
    </lineage>
</organism>
<dbReference type="PANTHER" id="PTHR46401">
    <property type="entry name" value="GLYCOSYLTRANSFERASE WBBK-RELATED"/>
    <property type="match status" value="1"/>
</dbReference>
<name>A0A0X3U5X7_9RHOB</name>
<proteinExistence type="predicted"/>
<dbReference type="RefSeq" id="WP_068332824.1">
    <property type="nucleotide sequence ID" value="NZ_LQBP01000002.1"/>
</dbReference>
<dbReference type="SUPFAM" id="SSF53756">
    <property type="entry name" value="UDP-Glycosyltransferase/glycogen phosphorylase"/>
    <property type="match status" value="1"/>
</dbReference>
<evidence type="ECO:0000313" key="4">
    <source>
        <dbReference type="Proteomes" id="UP000053690"/>
    </source>
</evidence>
<dbReference type="Gene3D" id="3.40.50.2000">
    <property type="entry name" value="Glycogen Phosphorylase B"/>
    <property type="match status" value="2"/>
</dbReference>
<dbReference type="InterPro" id="IPR001296">
    <property type="entry name" value="Glyco_trans_1"/>
</dbReference>
<keyword evidence="1 3" id="KW-0808">Transferase</keyword>
<evidence type="ECO:0000259" key="2">
    <source>
        <dbReference type="Pfam" id="PF00534"/>
    </source>
</evidence>
<dbReference type="Proteomes" id="UP000053690">
    <property type="component" value="Unassembled WGS sequence"/>
</dbReference>
<dbReference type="OrthoDB" id="9790710at2"/>
<protein>
    <submittedName>
        <fullName evidence="3">Glycosyl transferase family 1</fullName>
    </submittedName>
</protein>
<dbReference type="EMBL" id="LQBP01000002">
    <property type="protein sequence ID" value="KUJ81010.1"/>
    <property type="molecule type" value="Genomic_DNA"/>
</dbReference>
<gene>
    <name evidence="3" type="ORF">AVO44_03815</name>
</gene>
<feature type="domain" description="Glycosyl transferase family 1" evidence="2">
    <location>
        <begin position="160"/>
        <end position="316"/>
    </location>
</feature>